<name>A0ABV5B3N7_9BACL</name>
<sequence>MKEPSLRAWLFVWPACLPHGANGVAAYEKRPLRGASAGRTAWC</sequence>
<keyword evidence="2" id="KW-1185">Reference proteome</keyword>
<gene>
    <name evidence="1" type="ORF">ACE3NQ_05085</name>
</gene>
<dbReference type="Proteomes" id="UP001580407">
    <property type="component" value="Unassembled WGS sequence"/>
</dbReference>
<comment type="caution">
    <text evidence="1">The sequence shown here is derived from an EMBL/GenBank/DDBJ whole genome shotgun (WGS) entry which is preliminary data.</text>
</comment>
<accession>A0ABV5B3N7</accession>
<protein>
    <submittedName>
        <fullName evidence="1">Uncharacterized protein</fullName>
    </submittedName>
</protein>
<organism evidence="1 2">
    <name type="scientific">Paenibacillus terreus</name>
    <dbReference type="NCBI Taxonomy" id="1387834"/>
    <lineage>
        <taxon>Bacteria</taxon>
        <taxon>Bacillati</taxon>
        <taxon>Bacillota</taxon>
        <taxon>Bacilli</taxon>
        <taxon>Bacillales</taxon>
        <taxon>Paenibacillaceae</taxon>
        <taxon>Paenibacillus</taxon>
    </lineage>
</organism>
<dbReference type="EMBL" id="JBHILM010000004">
    <property type="protein sequence ID" value="MFB5680293.1"/>
    <property type="molecule type" value="Genomic_DNA"/>
</dbReference>
<proteinExistence type="predicted"/>
<evidence type="ECO:0000313" key="1">
    <source>
        <dbReference type="EMBL" id="MFB5680293.1"/>
    </source>
</evidence>
<evidence type="ECO:0000313" key="2">
    <source>
        <dbReference type="Proteomes" id="UP001580407"/>
    </source>
</evidence>
<reference evidence="1 2" key="1">
    <citation type="submission" date="2024-09" db="EMBL/GenBank/DDBJ databases">
        <authorList>
            <person name="Ruan L."/>
        </authorList>
    </citation>
    <scope>NUCLEOTIDE SEQUENCE [LARGE SCALE GENOMIC DNA]</scope>
    <source>
        <strain evidence="1 2">D33</strain>
    </source>
</reference>